<dbReference type="Gene3D" id="1.10.10.10">
    <property type="entry name" value="Winged helix-like DNA-binding domain superfamily/Winged helix DNA-binding domain"/>
    <property type="match status" value="1"/>
</dbReference>
<dbReference type="Proteomes" id="UP000199438">
    <property type="component" value="Unassembled WGS sequence"/>
</dbReference>
<dbReference type="AlphaFoldDB" id="A0A1I1HX27"/>
<dbReference type="PRINTS" id="PR00038">
    <property type="entry name" value="HTHLUXR"/>
</dbReference>
<dbReference type="PROSITE" id="PS50043">
    <property type="entry name" value="HTH_LUXR_2"/>
    <property type="match status" value="1"/>
</dbReference>
<dbReference type="SMART" id="SM00421">
    <property type="entry name" value="HTH_LUXR"/>
    <property type="match status" value="1"/>
</dbReference>
<organism evidence="6 7">
    <name type="scientific">Zunongwangia mangrovi</name>
    <dbReference type="NCBI Taxonomy" id="1334022"/>
    <lineage>
        <taxon>Bacteria</taxon>
        <taxon>Pseudomonadati</taxon>
        <taxon>Bacteroidota</taxon>
        <taxon>Flavobacteriia</taxon>
        <taxon>Flavobacteriales</taxon>
        <taxon>Flavobacteriaceae</taxon>
        <taxon>Zunongwangia</taxon>
    </lineage>
</organism>
<keyword evidence="1" id="KW-0805">Transcription regulation</keyword>
<dbReference type="CDD" id="cd06170">
    <property type="entry name" value="LuxR_C_like"/>
    <property type="match status" value="1"/>
</dbReference>
<dbReference type="InterPro" id="IPR000014">
    <property type="entry name" value="PAS"/>
</dbReference>
<dbReference type="OrthoDB" id="965844at2"/>
<dbReference type="STRING" id="1334022.SAMN04487907_103213"/>
<dbReference type="PANTHER" id="PTHR44688">
    <property type="entry name" value="DNA-BINDING TRANSCRIPTIONAL ACTIVATOR DEVR_DOSR"/>
    <property type="match status" value="1"/>
</dbReference>
<dbReference type="EMBL" id="FOKV01000003">
    <property type="protein sequence ID" value="SFC28729.1"/>
    <property type="molecule type" value="Genomic_DNA"/>
</dbReference>
<dbReference type="InterPro" id="IPR016032">
    <property type="entry name" value="Sig_transdc_resp-reg_C-effctor"/>
</dbReference>
<keyword evidence="7" id="KW-1185">Reference proteome</keyword>
<evidence type="ECO:0000256" key="1">
    <source>
        <dbReference type="ARBA" id="ARBA00023015"/>
    </source>
</evidence>
<dbReference type="InterPro" id="IPR036388">
    <property type="entry name" value="WH-like_DNA-bd_sf"/>
</dbReference>
<accession>A0A1I1HX27</accession>
<dbReference type="RefSeq" id="WP_092541955.1">
    <property type="nucleotide sequence ID" value="NZ_FOKV01000003.1"/>
</dbReference>
<dbReference type="PROSITE" id="PS50112">
    <property type="entry name" value="PAS"/>
    <property type="match status" value="1"/>
</dbReference>
<reference evidence="7" key="1">
    <citation type="submission" date="2016-10" db="EMBL/GenBank/DDBJ databases">
        <authorList>
            <person name="Varghese N."/>
            <person name="Submissions S."/>
        </authorList>
    </citation>
    <scope>NUCLEOTIDE SEQUENCE [LARGE SCALE GENOMIC DNA]</scope>
    <source>
        <strain evidence="7">DSM 24499</strain>
    </source>
</reference>
<dbReference type="GO" id="GO:0003677">
    <property type="term" value="F:DNA binding"/>
    <property type="evidence" value="ECO:0007669"/>
    <property type="project" value="UniProtKB-KW"/>
</dbReference>
<feature type="domain" description="HTH luxR-type" evidence="4">
    <location>
        <begin position="190"/>
        <end position="255"/>
    </location>
</feature>
<evidence type="ECO:0000256" key="2">
    <source>
        <dbReference type="ARBA" id="ARBA00023125"/>
    </source>
</evidence>
<keyword evidence="3" id="KW-0804">Transcription</keyword>
<dbReference type="Pfam" id="PF00196">
    <property type="entry name" value="GerE"/>
    <property type="match status" value="1"/>
</dbReference>
<protein>
    <submittedName>
        <fullName evidence="6">Regulatory protein, luxR family</fullName>
    </submittedName>
</protein>
<evidence type="ECO:0000313" key="6">
    <source>
        <dbReference type="EMBL" id="SFC28729.1"/>
    </source>
</evidence>
<evidence type="ECO:0000259" key="4">
    <source>
        <dbReference type="PROSITE" id="PS50043"/>
    </source>
</evidence>
<feature type="domain" description="PAS" evidence="5">
    <location>
        <begin position="29"/>
        <end position="90"/>
    </location>
</feature>
<evidence type="ECO:0000313" key="7">
    <source>
        <dbReference type="Proteomes" id="UP000199438"/>
    </source>
</evidence>
<dbReference type="InterPro" id="IPR000792">
    <property type="entry name" value="Tscrpt_reg_LuxR_C"/>
</dbReference>
<proteinExistence type="predicted"/>
<evidence type="ECO:0000259" key="5">
    <source>
        <dbReference type="PROSITE" id="PS50112"/>
    </source>
</evidence>
<keyword evidence="2" id="KW-0238">DNA-binding</keyword>
<sequence>MNNPLDRFSEIFSENAHLDSAVIAPHIERLKELDKVLPTSSTFLLLTNTLEQRYEYFTKNIELGMGITREELYKEGIKLFLEMIHPEEVELWLAMIEEMTAFIAENIKVEDRTRLDIQYNYRIKVPKEGKYLNVIENQIPVHYTDEGQIALCFGQVTLIGHDEELPIRGKIRILNEKNQYETLFLKNYSKEIFLDALTNRENDIVRLLAMNNTSKEIGDKLCISHQTVDKHRKNILKKLGLNSTRDLVSKLEYTILI</sequence>
<dbReference type="PANTHER" id="PTHR44688:SF16">
    <property type="entry name" value="DNA-BINDING TRANSCRIPTIONAL ACTIVATOR DEVR_DOSR"/>
    <property type="match status" value="1"/>
</dbReference>
<dbReference type="Gene3D" id="3.30.450.20">
    <property type="entry name" value="PAS domain"/>
    <property type="match status" value="1"/>
</dbReference>
<evidence type="ECO:0000256" key="3">
    <source>
        <dbReference type="ARBA" id="ARBA00023163"/>
    </source>
</evidence>
<dbReference type="GO" id="GO:0006355">
    <property type="term" value="P:regulation of DNA-templated transcription"/>
    <property type="evidence" value="ECO:0007669"/>
    <property type="project" value="InterPro"/>
</dbReference>
<gene>
    <name evidence="6" type="ORF">SAMN04487907_103213</name>
</gene>
<dbReference type="SUPFAM" id="SSF46894">
    <property type="entry name" value="C-terminal effector domain of the bipartite response regulators"/>
    <property type="match status" value="1"/>
</dbReference>
<name>A0A1I1HX27_9FLAO</name>